<dbReference type="EMBL" id="JAFKMR010000019">
    <property type="protein sequence ID" value="MBN8744657.1"/>
    <property type="molecule type" value="Genomic_DNA"/>
</dbReference>
<dbReference type="GO" id="GO:0008168">
    <property type="term" value="F:methyltransferase activity"/>
    <property type="evidence" value="ECO:0007669"/>
    <property type="project" value="UniProtKB-KW"/>
</dbReference>
<accession>A0A8I1MXA0</accession>
<evidence type="ECO:0000313" key="3">
    <source>
        <dbReference type="Proteomes" id="UP000664800"/>
    </source>
</evidence>
<name>A0A8I1MXA0_THIA3</name>
<dbReference type="AlphaFoldDB" id="A0A8I1MXA0"/>
<comment type="caution">
    <text evidence="2">The sequence shown here is derived from an EMBL/GenBank/DDBJ whole genome shotgun (WGS) entry which is preliminary data.</text>
</comment>
<dbReference type="Pfam" id="PF13649">
    <property type="entry name" value="Methyltransf_25"/>
    <property type="match status" value="1"/>
</dbReference>
<proteinExistence type="predicted"/>
<dbReference type="Gene3D" id="3.40.50.150">
    <property type="entry name" value="Vaccinia Virus protein VP39"/>
    <property type="match status" value="1"/>
</dbReference>
<sequence length="260" mass="29043">MYADTDAEFSGERSTNYQDALRLYPDAWLHDLKLMHDLLQPRPGESIVEVGAGTGYFSREIARTLGANGRLDIVDPASEQTQGLAEILPRNIRIHHQAAEDMELAFKGFDAVWSRGAIHHVRDKMRAFERFAAHTKLGGRLVITDIFAGTTLARYFDSFIARSCVTGHEVSFLSQDFATTICGLTGWSCPAFYDNTARWRFADSQHLGKFLRLLFSAKPEYSDEDCLEGVQDFLTVQDGGGSCTLLWPMTTLVAQRAATH</sequence>
<dbReference type="PANTHER" id="PTHR43591:SF24">
    <property type="entry name" value="2-METHOXY-6-POLYPRENYL-1,4-BENZOQUINOL METHYLASE, MITOCHONDRIAL"/>
    <property type="match status" value="1"/>
</dbReference>
<dbReference type="SUPFAM" id="SSF53335">
    <property type="entry name" value="S-adenosyl-L-methionine-dependent methyltransferases"/>
    <property type="match status" value="1"/>
</dbReference>
<feature type="domain" description="Methyltransferase" evidence="1">
    <location>
        <begin position="47"/>
        <end position="139"/>
    </location>
</feature>
<gene>
    <name evidence="2" type="ORF">J0I24_10160</name>
</gene>
<evidence type="ECO:0000313" key="2">
    <source>
        <dbReference type="EMBL" id="MBN8744657.1"/>
    </source>
</evidence>
<evidence type="ECO:0000259" key="1">
    <source>
        <dbReference type="Pfam" id="PF13649"/>
    </source>
</evidence>
<dbReference type="Proteomes" id="UP000664800">
    <property type="component" value="Unassembled WGS sequence"/>
</dbReference>
<dbReference type="InterPro" id="IPR041698">
    <property type="entry name" value="Methyltransf_25"/>
</dbReference>
<dbReference type="RefSeq" id="WP_112488564.1">
    <property type="nucleotide sequence ID" value="NZ_JAFKMR010000019.1"/>
</dbReference>
<dbReference type="CDD" id="cd02440">
    <property type="entry name" value="AdoMet_MTases"/>
    <property type="match status" value="1"/>
</dbReference>
<organism evidence="2 3">
    <name type="scientific">Thiomonas arsenitoxydans (strain DSM 22701 / CIP 110005 / 3As)</name>
    <dbReference type="NCBI Taxonomy" id="426114"/>
    <lineage>
        <taxon>Bacteria</taxon>
        <taxon>Pseudomonadati</taxon>
        <taxon>Pseudomonadota</taxon>
        <taxon>Betaproteobacteria</taxon>
        <taxon>Burkholderiales</taxon>
        <taxon>Thiomonas</taxon>
    </lineage>
</organism>
<reference evidence="2" key="1">
    <citation type="submission" date="2021-02" db="EMBL/GenBank/DDBJ databases">
        <title>Thiocyanate and organic carbon inputs drive convergent selection for specific autotrophic Afipia and Thiobacillus strains within complex microbiomes.</title>
        <authorList>
            <person name="Huddy R.J."/>
            <person name="Sachdeva R."/>
            <person name="Kadzinga F."/>
            <person name="Kantor R.S."/>
            <person name="Harrison S.T.L."/>
            <person name="Banfield J.F."/>
        </authorList>
    </citation>
    <scope>NUCLEOTIDE SEQUENCE</scope>
    <source>
        <strain evidence="2">SCN18_13_7_16_R3_B_64_19</strain>
    </source>
</reference>
<dbReference type="GO" id="GO:0032259">
    <property type="term" value="P:methylation"/>
    <property type="evidence" value="ECO:0007669"/>
    <property type="project" value="UniProtKB-KW"/>
</dbReference>
<dbReference type="PANTHER" id="PTHR43591">
    <property type="entry name" value="METHYLTRANSFERASE"/>
    <property type="match status" value="1"/>
</dbReference>
<dbReference type="InterPro" id="IPR029063">
    <property type="entry name" value="SAM-dependent_MTases_sf"/>
</dbReference>
<keyword evidence="2" id="KW-0489">Methyltransferase</keyword>
<keyword evidence="2" id="KW-0808">Transferase</keyword>
<protein>
    <submittedName>
        <fullName evidence="2">Class I SAM-dependent methyltransferase</fullName>
    </submittedName>
</protein>